<dbReference type="EMBL" id="JAIWYP010000002">
    <property type="protein sequence ID" value="KAH3875388.1"/>
    <property type="molecule type" value="Genomic_DNA"/>
</dbReference>
<reference evidence="2" key="1">
    <citation type="journal article" date="2019" name="bioRxiv">
        <title>The Genome of the Zebra Mussel, Dreissena polymorpha: A Resource for Invasive Species Research.</title>
        <authorList>
            <person name="McCartney M.A."/>
            <person name="Auch B."/>
            <person name="Kono T."/>
            <person name="Mallez S."/>
            <person name="Zhang Y."/>
            <person name="Obille A."/>
            <person name="Becker A."/>
            <person name="Abrahante J.E."/>
            <person name="Garbe J."/>
            <person name="Badalamenti J.P."/>
            <person name="Herman A."/>
            <person name="Mangelson H."/>
            <person name="Liachko I."/>
            <person name="Sullivan S."/>
            <person name="Sone E.D."/>
            <person name="Koren S."/>
            <person name="Silverstein K.A.T."/>
            <person name="Beckman K.B."/>
            <person name="Gohl D.M."/>
        </authorList>
    </citation>
    <scope>NUCLEOTIDE SEQUENCE</scope>
    <source>
        <strain evidence="2">Duluth1</strain>
        <tissue evidence="2">Whole animal</tissue>
    </source>
</reference>
<proteinExistence type="predicted"/>
<evidence type="ECO:0000313" key="2">
    <source>
        <dbReference type="EMBL" id="KAH3875388.1"/>
    </source>
</evidence>
<reference evidence="2" key="2">
    <citation type="submission" date="2020-11" db="EMBL/GenBank/DDBJ databases">
        <authorList>
            <person name="McCartney M.A."/>
            <person name="Auch B."/>
            <person name="Kono T."/>
            <person name="Mallez S."/>
            <person name="Becker A."/>
            <person name="Gohl D.M."/>
            <person name="Silverstein K.A.T."/>
            <person name="Koren S."/>
            <person name="Bechman K.B."/>
            <person name="Herman A."/>
            <person name="Abrahante J.E."/>
            <person name="Garbe J."/>
        </authorList>
    </citation>
    <scope>NUCLEOTIDE SEQUENCE</scope>
    <source>
        <strain evidence="2">Duluth1</strain>
        <tissue evidence="2">Whole animal</tissue>
    </source>
</reference>
<name>A0A9D4MEL8_DREPO</name>
<sequence length="61" mass="7034">MRRAEDAKSEIHIPEDILERLSHKGYTPQVSARDLHSQYSTSLPNPNYNLDGDDETDFVLF</sequence>
<evidence type="ECO:0000256" key="1">
    <source>
        <dbReference type="SAM" id="MobiDB-lite"/>
    </source>
</evidence>
<feature type="region of interest" description="Disordered" evidence="1">
    <location>
        <begin position="22"/>
        <end position="55"/>
    </location>
</feature>
<dbReference type="AlphaFoldDB" id="A0A9D4MEL8"/>
<accession>A0A9D4MEL8</accession>
<gene>
    <name evidence="2" type="ORF">DPMN_038653</name>
</gene>
<evidence type="ECO:0000313" key="3">
    <source>
        <dbReference type="Proteomes" id="UP000828390"/>
    </source>
</evidence>
<protein>
    <submittedName>
        <fullName evidence="2">Uncharacterized protein</fullName>
    </submittedName>
</protein>
<feature type="compositionally biased region" description="Polar residues" evidence="1">
    <location>
        <begin position="37"/>
        <end position="48"/>
    </location>
</feature>
<keyword evidence="3" id="KW-1185">Reference proteome</keyword>
<dbReference type="Proteomes" id="UP000828390">
    <property type="component" value="Unassembled WGS sequence"/>
</dbReference>
<organism evidence="2 3">
    <name type="scientific">Dreissena polymorpha</name>
    <name type="common">Zebra mussel</name>
    <name type="synonym">Mytilus polymorpha</name>
    <dbReference type="NCBI Taxonomy" id="45954"/>
    <lineage>
        <taxon>Eukaryota</taxon>
        <taxon>Metazoa</taxon>
        <taxon>Spiralia</taxon>
        <taxon>Lophotrochozoa</taxon>
        <taxon>Mollusca</taxon>
        <taxon>Bivalvia</taxon>
        <taxon>Autobranchia</taxon>
        <taxon>Heteroconchia</taxon>
        <taxon>Euheterodonta</taxon>
        <taxon>Imparidentia</taxon>
        <taxon>Neoheterodontei</taxon>
        <taxon>Myida</taxon>
        <taxon>Dreissenoidea</taxon>
        <taxon>Dreissenidae</taxon>
        <taxon>Dreissena</taxon>
    </lineage>
</organism>
<comment type="caution">
    <text evidence="2">The sequence shown here is derived from an EMBL/GenBank/DDBJ whole genome shotgun (WGS) entry which is preliminary data.</text>
</comment>